<feature type="domain" description="Double jelly roll-like" evidence="1">
    <location>
        <begin position="75"/>
        <end position="393"/>
    </location>
</feature>
<dbReference type="Pfam" id="PF21738">
    <property type="entry name" value="DJR-like_dom"/>
    <property type="match status" value="1"/>
</dbReference>
<dbReference type="PANTHER" id="PTHR36159">
    <property type="entry name" value="PROTEIN CBG23766"/>
    <property type="match status" value="1"/>
</dbReference>
<dbReference type="PANTHER" id="PTHR36159:SF1">
    <property type="entry name" value="RETROVIRUS-RELATED POL POLYPROTEIN FROM TRANSPOSON 412-LIKE PROTEIN"/>
    <property type="match status" value="1"/>
</dbReference>
<evidence type="ECO:0000259" key="1">
    <source>
        <dbReference type="Pfam" id="PF21738"/>
    </source>
</evidence>
<accession>A0A6J2YI94</accession>
<keyword evidence="2" id="KW-1185">Reference proteome</keyword>
<name>A0A6J2YI94_SITOR</name>
<dbReference type="AlphaFoldDB" id="A0A6J2YI94"/>
<organism evidence="2 3">
    <name type="scientific">Sitophilus oryzae</name>
    <name type="common">Rice weevil</name>
    <name type="synonym">Curculio oryzae</name>
    <dbReference type="NCBI Taxonomy" id="7048"/>
    <lineage>
        <taxon>Eukaryota</taxon>
        <taxon>Metazoa</taxon>
        <taxon>Ecdysozoa</taxon>
        <taxon>Arthropoda</taxon>
        <taxon>Hexapoda</taxon>
        <taxon>Insecta</taxon>
        <taxon>Pterygota</taxon>
        <taxon>Neoptera</taxon>
        <taxon>Endopterygota</taxon>
        <taxon>Coleoptera</taxon>
        <taxon>Polyphaga</taxon>
        <taxon>Cucujiformia</taxon>
        <taxon>Curculionidae</taxon>
        <taxon>Dryophthorinae</taxon>
        <taxon>Sitophilus</taxon>
    </lineage>
</organism>
<dbReference type="InterPro" id="IPR049512">
    <property type="entry name" value="DJR-like_dom"/>
</dbReference>
<proteinExistence type="predicted"/>
<dbReference type="Proteomes" id="UP000504635">
    <property type="component" value="Unplaced"/>
</dbReference>
<protein>
    <submittedName>
        <fullName evidence="3">Uncharacterized protein LOC115887770</fullName>
    </submittedName>
</protein>
<dbReference type="GeneID" id="115887770"/>
<evidence type="ECO:0000313" key="3">
    <source>
        <dbReference type="RefSeq" id="XP_030763127.1"/>
    </source>
</evidence>
<dbReference type="OrthoDB" id="7691951at2759"/>
<dbReference type="KEGG" id="soy:115887770"/>
<sequence>MDVLNVNEKIFIDNSIVHTEFHSYEPYLPTKLGNNDEIIIPIHEIDKYTLPCDSYLYIEGKLTKSDGTISTTAHLINNGIAFLFRELRYQLNGVTIDFVRDVGLTSTLKAYLSYNTNECTRLKNAGWNPLESNNKSLVNIKHGSFNVCIPLKFLMGFFEDYKKIILNCKQELILIRDNSDTNAIITTDKNETVKIILDKLTWNMPHVSVGIPQELSLTKLIDRNTDIVMAFRSWELVEYPELLKTNRHNWSVKTSTKVETPRHIILAFQISKRDEKTEDMSQFNDIGLRNVKVFLNAERYPYNDLNLDMENDKFAVLYDMYSQFQSAYYGTKPEPVFDPANFHKLAPIVYINCLYQKDFLQAGAPVVMRVEFDLKKDLDKNTSAYCLILHDKIFSYNPLTKIVKQL</sequence>
<dbReference type="InParanoid" id="A0A6J2YI94"/>
<evidence type="ECO:0000313" key="2">
    <source>
        <dbReference type="Proteomes" id="UP000504635"/>
    </source>
</evidence>
<gene>
    <name evidence="3" type="primary">LOC115887770</name>
</gene>
<dbReference type="RefSeq" id="XP_030763127.1">
    <property type="nucleotide sequence ID" value="XM_030907267.1"/>
</dbReference>
<reference evidence="3" key="1">
    <citation type="submission" date="2025-08" db="UniProtKB">
        <authorList>
            <consortium name="RefSeq"/>
        </authorList>
    </citation>
    <scope>IDENTIFICATION</scope>
    <source>
        <tissue evidence="3">Gonads</tissue>
    </source>
</reference>